<comment type="caution">
    <text evidence="2">The sequence shown here is derived from an EMBL/GenBank/DDBJ whole genome shotgun (WGS) entry which is preliminary data.</text>
</comment>
<feature type="region of interest" description="Disordered" evidence="1">
    <location>
        <begin position="54"/>
        <end position="83"/>
    </location>
</feature>
<sequence length="83" mass="9147">MNVFAFSFCPVQGKKEGAQTLTPPRPACGERVRVRGIPRDRLLGATRLYPHPEVLAKRASKGEGKGDRLAPFPSKSDKLQTEQ</sequence>
<evidence type="ECO:0000313" key="2">
    <source>
        <dbReference type="EMBL" id="PYE86326.1"/>
    </source>
</evidence>
<accession>A0A318T0Q4</accession>
<dbReference type="EMBL" id="QJTF01000028">
    <property type="protein sequence ID" value="PYE86326.1"/>
    <property type="molecule type" value="Genomic_DNA"/>
</dbReference>
<reference evidence="2 3" key="1">
    <citation type="submission" date="2018-06" db="EMBL/GenBank/DDBJ databases">
        <title>Genomic Encyclopedia of Type Strains, Phase III (KMG-III): the genomes of soil and plant-associated and newly described type strains.</title>
        <authorList>
            <person name="Whitman W."/>
        </authorList>
    </citation>
    <scope>NUCLEOTIDE SEQUENCE [LARGE SCALE GENOMIC DNA]</scope>
    <source>
        <strain evidence="2 3">ORS 1419</strain>
    </source>
</reference>
<protein>
    <submittedName>
        <fullName evidence="2">Uncharacterized protein</fullName>
    </submittedName>
</protein>
<proteinExistence type="predicted"/>
<name>A0A318T0Q4_9HYPH</name>
<feature type="compositionally biased region" description="Basic and acidic residues" evidence="1">
    <location>
        <begin position="54"/>
        <end position="68"/>
    </location>
</feature>
<organism evidence="2 3">
    <name type="scientific">Phyllobacterium leguminum</name>
    <dbReference type="NCBI Taxonomy" id="314237"/>
    <lineage>
        <taxon>Bacteria</taxon>
        <taxon>Pseudomonadati</taxon>
        <taxon>Pseudomonadota</taxon>
        <taxon>Alphaproteobacteria</taxon>
        <taxon>Hyphomicrobiales</taxon>
        <taxon>Phyllobacteriaceae</taxon>
        <taxon>Phyllobacterium</taxon>
    </lineage>
</organism>
<gene>
    <name evidence="2" type="ORF">C7477_12828</name>
</gene>
<dbReference type="AlphaFoldDB" id="A0A318T0Q4"/>
<evidence type="ECO:0000256" key="1">
    <source>
        <dbReference type="SAM" id="MobiDB-lite"/>
    </source>
</evidence>
<dbReference type="Proteomes" id="UP000247454">
    <property type="component" value="Unassembled WGS sequence"/>
</dbReference>
<keyword evidence="3" id="KW-1185">Reference proteome</keyword>
<evidence type="ECO:0000313" key="3">
    <source>
        <dbReference type="Proteomes" id="UP000247454"/>
    </source>
</evidence>